<accession>A0A4Y7SSQ4</accession>
<evidence type="ECO:0000313" key="3">
    <source>
        <dbReference type="Proteomes" id="UP000298030"/>
    </source>
</evidence>
<evidence type="ECO:0000256" key="1">
    <source>
        <dbReference type="SAM" id="Coils"/>
    </source>
</evidence>
<proteinExistence type="predicted"/>
<sequence>MLSPSKPTSGVIPRLKAFNQRHFDLLETLVSSAPRHLHATHVHIHANLMQLDDMQSLPERFEGPCETHENLKASMDESKAEIVALREVAIEILNDRHSAKVEASALQAEVARLSSVNNALERDLEGSKRAMVGLKHALARSLTVLEQEIAKLRDVLTQDSCNRPAADTSAAGGYVGAPIIAGSTTEATITESDGTRQVLNEGTALYNAQRQASTSSTDAHEGIKRKASEEIGLSVFLQGIEAVAVSLCFRCNVYTSPVRLGLLICDLLL</sequence>
<evidence type="ECO:0000313" key="2">
    <source>
        <dbReference type="EMBL" id="TEB24741.1"/>
    </source>
</evidence>
<dbReference type="EMBL" id="QPFP01000063">
    <property type="protein sequence ID" value="TEB24741.1"/>
    <property type="molecule type" value="Genomic_DNA"/>
</dbReference>
<reference evidence="2 3" key="1">
    <citation type="journal article" date="2019" name="Nat. Ecol. Evol.">
        <title>Megaphylogeny resolves global patterns of mushroom evolution.</title>
        <authorList>
            <person name="Varga T."/>
            <person name="Krizsan K."/>
            <person name="Foldi C."/>
            <person name="Dima B."/>
            <person name="Sanchez-Garcia M."/>
            <person name="Sanchez-Ramirez S."/>
            <person name="Szollosi G.J."/>
            <person name="Szarkandi J.G."/>
            <person name="Papp V."/>
            <person name="Albert L."/>
            <person name="Andreopoulos W."/>
            <person name="Angelini C."/>
            <person name="Antonin V."/>
            <person name="Barry K.W."/>
            <person name="Bougher N.L."/>
            <person name="Buchanan P."/>
            <person name="Buyck B."/>
            <person name="Bense V."/>
            <person name="Catcheside P."/>
            <person name="Chovatia M."/>
            <person name="Cooper J."/>
            <person name="Damon W."/>
            <person name="Desjardin D."/>
            <person name="Finy P."/>
            <person name="Geml J."/>
            <person name="Haridas S."/>
            <person name="Hughes K."/>
            <person name="Justo A."/>
            <person name="Karasinski D."/>
            <person name="Kautmanova I."/>
            <person name="Kiss B."/>
            <person name="Kocsube S."/>
            <person name="Kotiranta H."/>
            <person name="LaButti K.M."/>
            <person name="Lechner B.E."/>
            <person name="Liimatainen K."/>
            <person name="Lipzen A."/>
            <person name="Lukacs Z."/>
            <person name="Mihaltcheva S."/>
            <person name="Morgado L.N."/>
            <person name="Niskanen T."/>
            <person name="Noordeloos M.E."/>
            <person name="Ohm R.A."/>
            <person name="Ortiz-Santana B."/>
            <person name="Ovrebo C."/>
            <person name="Racz N."/>
            <person name="Riley R."/>
            <person name="Savchenko A."/>
            <person name="Shiryaev A."/>
            <person name="Soop K."/>
            <person name="Spirin V."/>
            <person name="Szebenyi C."/>
            <person name="Tomsovsky M."/>
            <person name="Tulloss R.E."/>
            <person name="Uehling J."/>
            <person name="Grigoriev I.V."/>
            <person name="Vagvolgyi C."/>
            <person name="Papp T."/>
            <person name="Martin F.M."/>
            <person name="Miettinen O."/>
            <person name="Hibbett D.S."/>
            <person name="Nagy L.G."/>
        </authorList>
    </citation>
    <scope>NUCLEOTIDE SEQUENCE [LARGE SCALE GENOMIC DNA]</scope>
    <source>
        <strain evidence="2 3">FP101781</strain>
    </source>
</reference>
<dbReference type="Proteomes" id="UP000298030">
    <property type="component" value="Unassembled WGS sequence"/>
</dbReference>
<keyword evidence="1" id="KW-0175">Coiled coil</keyword>
<dbReference type="AlphaFoldDB" id="A0A4Y7SSQ4"/>
<gene>
    <name evidence="2" type="ORF">FA13DRAFT_1796941</name>
</gene>
<keyword evidence="3" id="KW-1185">Reference proteome</keyword>
<protein>
    <submittedName>
        <fullName evidence="2">Uncharacterized protein</fullName>
    </submittedName>
</protein>
<name>A0A4Y7SSQ4_COPMI</name>
<comment type="caution">
    <text evidence="2">The sequence shown here is derived from an EMBL/GenBank/DDBJ whole genome shotgun (WGS) entry which is preliminary data.</text>
</comment>
<organism evidence="2 3">
    <name type="scientific">Coprinellus micaceus</name>
    <name type="common">Glistening ink-cap mushroom</name>
    <name type="synonym">Coprinus micaceus</name>
    <dbReference type="NCBI Taxonomy" id="71717"/>
    <lineage>
        <taxon>Eukaryota</taxon>
        <taxon>Fungi</taxon>
        <taxon>Dikarya</taxon>
        <taxon>Basidiomycota</taxon>
        <taxon>Agaricomycotina</taxon>
        <taxon>Agaricomycetes</taxon>
        <taxon>Agaricomycetidae</taxon>
        <taxon>Agaricales</taxon>
        <taxon>Agaricineae</taxon>
        <taxon>Psathyrellaceae</taxon>
        <taxon>Coprinellus</taxon>
    </lineage>
</organism>
<feature type="coiled-coil region" evidence="1">
    <location>
        <begin position="68"/>
        <end position="155"/>
    </location>
</feature>